<dbReference type="EMBL" id="REGN01003593">
    <property type="protein sequence ID" value="RNA21823.1"/>
    <property type="molecule type" value="Genomic_DNA"/>
</dbReference>
<protein>
    <submittedName>
        <fullName evidence="1">Uncharacterized protein</fullName>
    </submittedName>
</protein>
<gene>
    <name evidence="1" type="ORF">BpHYR1_040465</name>
</gene>
<evidence type="ECO:0000313" key="2">
    <source>
        <dbReference type="Proteomes" id="UP000276133"/>
    </source>
</evidence>
<dbReference type="AlphaFoldDB" id="A0A3M7RE33"/>
<dbReference type="Proteomes" id="UP000276133">
    <property type="component" value="Unassembled WGS sequence"/>
</dbReference>
<name>A0A3M7RE33_BRAPC</name>
<keyword evidence="2" id="KW-1185">Reference proteome</keyword>
<comment type="caution">
    <text evidence="1">The sequence shown here is derived from an EMBL/GenBank/DDBJ whole genome shotgun (WGS) entry which is preliminary data.</text>
</comment>
<organism evidence="1 2">
    <name type="scientific">Brachionus plicatilis</name>
    <name type="common">Marine rotifer</name>
    <name type="synonym">Brachionus muelleri</name>
    <dbReference type="NCBI Taxonomy" id="10195"/>
    <lineage>
        <taxon>Eukaryota</taxon>
        <taxon>Metazoa</taxon>
        <taxon>Spiralia</taxon>
        <taxon>Gnathifera</taxon>
        <taxon>Rotifera</taxon>
        <taxon>Eurotatoria</taxon>
        <taxon>Monogononta</taxon>
        <taxon>Pseudotrocha</taxon>
        <taxon>Ploima</taxon>
        <taxon>Brachionidae</taxon>
        <taxon>Brachionus</taxon>
    </lineage>
</organism>
<evidence type="ECO:0000313" key="1">
    <source>
        <dbReference type="EMBL" id="RNA21823.1"/>
    </source>
</evidence>
<reference evidence="1 2" key="1">
    <citation type="journal article" date="2018" name="Sci. Rep.">
        <title>Genomic signatures of local adaptation to the degree of environmental predictability in rotifers.</title>
        <authorList>
            <person name="Franch-Gras L."/>
            <person name="Hahn C."/>
            <person name="Garcia-Roger E.M."/>
            <person name="Carmona M.J."/>
            <person name="Serra M."/>
            <person name="Gomez A."/>
        </authorList>
    </citation>
    <scope>NUCLEOTIDE SEQUENCE [LARGE SCALE GENOMIC DNA]</scope>
    <source>
        <strain evidence="1">HYR1</strain>
    </source>
</reference>
<sequence>MKFSICFFNDIKIFEAASFLIVIFNTTEHKCNKQKHNKMTYIHKAEKNYPLFFKKTFVEFRIAPEEEIEIRITWNLFIYY</sequence>
<proteinExistence type="predicted"/>
<accession>A0A3M7RE33</accession>